<feature type="compositionally biased region" description="Acidic residues" evidence="1">
    <location>
        <begin position="23"/>
        <end position="32"/>
    </location>
</feature>
<proteinExistence type="predicted"/>
<organism evidence="2">
    <name type="scientific">Timema tahoe</name>
    <dbReference type="NCBI Taxonomy" id="61484"/>
    <lineage>
        <taxon>Eukaryota</taxon>
        <taxon>Metazoa</taxon>
        <taxon>Ecdysozoa</taxon>
        <taxon>Arthropoda</taxon>
        <taxon>Hexapoda</taxon>
        <taxon>Insecta</taxon>
        <taxon>Pterygota</taxon>
        <taxon>Neoptera</taxon>
        <taxon>Polyneoptera</taxon>
        <taxon>Phasmatodea</taxon>
        <taxon>Timematodea</taxon>
        <taxon>Timematoidea</taxon>
        <taxon>Timematidae</taxon>
        <taxon>Timema</taxon>
    </lineage>
</organism>
<feature type="region of interest" description="Disordered" evidence="1">
    <location>
        <begin position="18"/>
        <end position="44"/>
    </location>
</feature>
<dbReference type="AlphaFoldDB" id="A0A7R9IJH1"/>
<dbReference type="EMBL" id="OE002959">
    <property type="protein sequence ID" value="CAD7459552.1"/>
    <property type="molecule type" value="Genomic_DNA"/>
</dbReference>
<evidence type="ECO:0000313" key="2">
    <source>
        <dbReference type="EMBL" id="CAD7459552.1"/>
    </source>
</evidence>
<gene>
    <name evidence="2" type="ORF">TTEB3V08_LOCUS7504</name>
</gene>
<evidence type="ECO:0000256" key="1">
    <source>
        <dbReference type="SAM" id="MobiDB-lite"/>
    </source>
</evidence>
<protein>
    <submittedName>
        <fullName evidence="2">Uncharacterized protein</fullName>
    </submittedName>
</protein>
<reference evidence="2" key="1">
    <citation type="submission" date="2020-11" db="EMBL/GenBank/DDBJ databases">
        <authorList>
            <person name="Tran Van P."/>
        </authorList>
    </citation>
    <scope>NUCLEOTIDE SEQUENCE</scope>
</reference>
<sequence length="146" mass="15991">MDGFFVAKLKKFSNIIPKKADEPLEEEEEEGETQPSADPDLPPGETILQMLAAKITKIDGNQALTKRETALGRNLSRESESLLDTSSESKVNGFPVLRIRVGSSLKDILEAGEEDLVDERVIEATSSFTSVDEGFCYNEGQDVSPL</sequence>
<name>A0A7R9IJH1_9NEOP</name>
<accession>A0A7R9IJH1</accession>